<dbReference type="EMBL" id="JAPZVI010000008">
    <property type="protein sequence ID" value="MCZ8402454.1"/>
    <property type="molecule type" value="Genomic_DNA"/>
</dbReference>
<protein>
    <submittedName>
        <fullName evidence="1">Uncharacterized protein</fullName>
    </submittedName>
</protein>
<sequence>MSQAARFHRGQHSDNILTLKLVLATQDRRKYNENRFHERVVAILVPNGGRFFLWQAPSPVRLAWPARRPCGNSIACDPA</sequence>
<evidence type="ECO:0000313" key="2">
    <source>
        <dbReference type="Proteomes" id="UP001141992"/>
    </source>
</evidence>
<organism evidence="1 2">
    <name type="scientific">Alcaligenes xylosoxydans xylosoxydans</name>
    <name type="common">Achromobacter xylosoxidans</name>
    <dbReference type="NCBI Taxonomy" id="85698"/>
    <lineage>
        <taxon>Bacteria</taxon>
        <taxon>Pseudomonadati</taxon>
        <taxon>Pseudomonadota</taxon>
        <taxon>Betaproteobacteria</taxon>
        <taxon>Burkholderiales</taxon>
        <taxon>Alcaligenaceae</taxon>
        <taxon>Achromobacter</taxon>
    </lineage>
</organism>
<name>A0A9X3R4U3_ALCXX</name>
<dbReference type="Proteomes" id="UP001141992">
    <property type="component" value="Unassembled WGS sequence"/>
</dbReference>
<comment type="caution">
    <text evidence="1">The sequence shown here is derived from an EMBL/GenBank/DDBJ whole genome shotgun (WGS) entry which is preliminary data.</text>
</comment>
<accession>A0A9X3R4U3</accession>
<gene>
    <name evidence="1" type="ORF">O9570_13440</name>
</gene>
<reference evidence="1" key="1">
    <citation type="submission" date="2022-12" db="EMBL/GenBank/DDBJ databases">
        <authorList>
            <person name="Voronina O.L."/>
            <person name="Kunda M.S."/>
            <person name="Ryzhova N."/>
            <person name="Aksenova E.I."/>
        </authorList>
    </citation>
    <scope>NUCLEOTIDE SEQUENCE</scope>
    <source>
        <strain evidence="1">SCCH136:Ach223948</strain>
    </source>
</reference>
<evidence type="ECO:0000313" key="1">
    <source>
        <dbReference type="EMBL" id="MCZ8402454.1"/>
    </source>
</evidence>
<dbReference type="GeneID" id="75273879"/>
<dbReference type="RefSeq" id="WP_158288285.1">
    <property type="nucleotide sequence ID" value="NZ_CP066291.1"/>
</dbReference>
<proteinExistence type="predicted"/>
<dbReference type="AlphaFoldDB" id="A0A9X3R4U3"/>